<evidence type="ECO:0000256" key="1">
    <source>
        <dbReference type="ARBA" id="ARBA00022801"/>
    </source>
</evidence>
<keyword evidence="5" id="KW-1185">Reference proteome</keyword>
<proteinExistence type="predicted"/>
<dbReference type="PANTHER" id="PTHR42680:SF3">
    <property type="entry name" value="DCTP DEAMINASE"/>
    <property type="match status" value="1"/>
</dbReference>
<dbReference type="SUPFAM" id="SSF51283">
    <property type="entry name" value="dUTPase-like"/>
    <property type="match status" value="1"/>
</dbReference>
<dbReference type="Gene3D" id="2.70.40.10">
    <property type="match status" value="1"/>
</dbReference>
<reference evidence="4" key="2">
    <citation type="submission" date="2021-03" db="EMBL/GenBank/DDBJ databases">
        <authorList>
            <person name="Artuso I."/>
            <person name="Turrini P."/>
            <person name="Pirolo M."/>
            <person name="Lugli G.A."/>
            <person name="Ventura M."/>
            <person name="Visca P."/>
        </authorList>
    </citation>
    <scope>NUCLEOTIDE SEQUENCE</scope>
    <source>
        <strain evidence="4">LMG 26462</strain>
    </source>
</reference>
<dbReference type="CDD" id="cd07557">
    <property type="entry name" value="trimeric_dUTPase"/>
    <property type="match status" value="1"/>
</dbReference>
<dbReference type="AlphaFoldDB" id="A0A9X1AGX4"/>
<accession>A0A9X1AGX4</accession>
<evidence type="ECO:0000313" key="5">
    <source>
        <dbReference type="Proteomes" id="UP001138921"/>
    </source>
</evidence>
<dbReference type="InterPro" id="IPR036157">
    <property type="entry name" value="dUTPase-like_sf"/>
</dbReference>
<keyword evidence="3" id="KW-0812">Transmembrane</keyword>
<comment type="caution">
    <text evidence="4">The sequence shown here is derived from an EMBL/GenBank/DDBJ whole genome shotgun (WGS) entry which is preliminary data.</text>
</comment>
<dbReference type="InterPro" id="IPR033704">
    <property type="entry name" value="dUTPase_trimeric"/>
</dbReference>
<keyword evidence="2" id="KW-0546">Nucleotide metabolism</keyword>
<keyword evidence="3" id="KW-0472">Membrane</keyword>
<reference evidence="4" key="1">
    <citation type="journal article" date="2021" name="Microorganisms">
        <title>Phylogenomic Reconstruction and Metabolic Potential of the Genus Aminobacter.</title>
        <authorList>
            <person name="Artuso I."/>
            <person name="Turrini P."/>
            <person name="Pirolo M."/>
            <person name="Lugli G.A."/>
            <person name="Ventura M."/>
            <person name="Visca P."/>
        </authorList>
    </citation>
    <scope>NUCLEOTIDE SEQUENCE</scope>
    <source>
        <strain evidence="4">LMG 26462</strain>
    </source>
</reference>
<protein>
    <submittedName>
        <fullName evidence="4">Deoxycytidine triphosphate deaminase</fullName>
    </submittedName>
</protein>
<evidence type="ECO:0000256" key="3">
    <source>
        <dbReference type="SAM" id="Phobius"/>
    </source>
</evidence>
<dbReference type="RefSeq" id="WP_214393456.1">
    <property type="nucleotide sequence ID" value="NZ_JAFLWW010000013.1"/>
</dbReference>
<dbReference type="Pfam" id="PF22769">
    <property type="entry name" value="DCD"/>
    <property type="match status" value="1"/>
</dbReference>
<dbReference type="EMBL" id="JAFLWW010000013">
    <property type="protein sequence ID" value="MBT1159642.1"/>
    <property type="molecule type" value="Genomic_DNA"/>
</dbReference>
<evidence type="ECO:0000313" key="4">
    <source>
        <dbReference type="EMBL" id="MBT1159642.1"/>
    </source>
</evidence>
<name>A0A9X1AGX4_9HYPH</name>
<dbReference type="PANTHER" id="PTHR42680">
    <property type="entry name" value="DCTP DEAMINASE"/>
    <property type="match status" value="1"/>
</dbReference>
<evidence type="ECO:0000256" key="2">
    <source>
        <dbReference type="ARBA" id="ARBA00023080"/>
    </source>
</evidence>
<gene>
    <name evidence="4" type="ORF">J1C56_29250</name>
</gene>
<organism evidence="4 5">
    <name type="scientific">Aminobacter anthyllidis</name>
    <dbReference type="NCBI Taxonomy" id="1035067"/>
    <lineage>
        <taxon>Bacteria</taxon>
        <taxon>Pseudomonadati</taxon>
        <taxon>Pseudomonadota</taxon>
        <taxon>Alphaproteobacteria</taxon>
        <taxon>Hyphomicrobiales</taxon>
        <taxon>Phyllobacteriaceae</taxon>
        <taxon>Aminobacter</taxon>
    </lineage>
</organism>
<dbReference type="InterPro" id="IPR011962">
    <property type="entry name" value="dCTP_deaminase"/>
</dbReference>
<keyword evidence="3" id="KW-1133">Transmembrane helix</keyword>
<dbReference type="GO" id="GO:0008829">
    <property type="term" value="F:dCTP deaminase activity"/>
    <property type="evidence" value="ECO:0007669"/>
    <property type="project" value="InterPro"/>
</dbReference>
<keyword evidence="1" id="KW-0378">Hydrolase</keyword>
<dbReference type="GO" id="GO:0006229">
    <property type="term" value="P:dUTP biosynthetic process"/>
    <property type="evidence" value="ECO:0007669"/>
    <property type="project" value="InterPro"/>
</dbReference>
<dbReference type="Proteomes" id="UP001138921">
    <property type="component" value="Unassembled WGS sequence"/>
</dbReference>
<feature type="transmembrane region" description="Helical" evidence="3">
    <location>
        <begin position="204"/>
        <end position="225"/>
    </location>
</feature>
<sequence length="255" mass="27594">MAFWSGETLKERLSELVNPADPECIDCAAYTLKVGPEYYVTPTDRTPDPKSVSLKTLQLGEAFAIPPGQFAWVLTHEVVTVPKNALAFISIRARIKWKGLINVSGFHVDPGFSGRLTFSVFNAGPVPIHLRHNDPTFLIWFADIDRAETDYAKAAKAPVTQLDLTALNQVAGEVYSLQGLADRIRSTEKDLSSRITALERANGVFAVAAGVVLALAAGLAVQWIVREFSPPIIPVPTSARAALLAPLFSVQGGEQ</sequence>